<evidence type="ECO:0000259" key="9">
    <source>
        <dbReference type="Pfam" id="PF07992"/>
    </source>
</evidence>
<evidence type="ECO:0000256" key="2">
    <source>
        <dbReference type="ARBA" id="ARBA00004496"/>
    </source>
</evidence>
<comment type="subcellular location">
    <subcellularLocation>
        <location evidence="2">Cytoplasm</location>
    </subcellularLocation>
</comment>
<keyword evidence="7" id="KW-0560">Oxidoreductase</keyword>
<dbReference type="PRINTS" id="PR00411">
    <property type="entry name" value="PNDRDTASEI"/>
</dbReference>
<sequence>MTDPVVIVGTGLAGYNLAREFRKLDGETPLLLITADDGRSYSKPMLSTGFGKNKDADGLSMAEPGAMAEQLKAEVRTHTRISGIDPGHKRLWIGEEQVHYRDLVLACGAQTIRVPVEGDASQAIFPINDLEDYARFRSAAAGKRRVLILGAGLIGCEFANDMSAGGFEIDLVAPCEQVMPTLLHPAAAAAVKAGLESLDVRFHLGPVLTRLQTVADGLEAHLSDGSVIACDLVVSAVGLTPRIDLAAAAGLQVNRGGMGGWGVENSRAQFGGLGGWAEVACPNRLCGGVAGNGVMGTELKTSHANIYALGDCAEVDGLNLLYVMPLMSCARALAQTLAGNATAVSYGPMPVTVKTPACPLVVSPPPRGREGQWTVEGQGGDLKVLCHDADGQLLGYALTGTAVMEKLALNRQLPALMA</sequence>
<evidence type="ECO:0000256" key="3">
    <source>
        <dbReference type="ARBA" id="ARBA00006442"/>
    </source>
</evidence>
<dbReference type="PANTHER" id="PTHR43429:SF3">
    <property type="entry name" value="NITRITE REDUCTASE [NAD(P)H]"/>
    <property type="match status" value="1"/>
</dbReference>
<evidence type="ECO:0000256" key="8">
    <source>
        <dbReference type="ARBA" id="ARBA00023027"/>
    </source>
</evidence>
<comment type="similarity">
    <text evidence="3">Belongs to the FAD-dependent oxidoreductase family.</text>
</comment>
<gene>
    <name evidence="11" type="ORF">M5G11_14800</name>
</gene>
<keyword evidence="4" id="KW-0963">Cytoplasm</keyword>
<evidence type="ECO:0000256" key="7">
    <source>
        <dbReference type="ARBA" id="ARBA00023002"/>
    </source>
</evidence>
<keyword evidence="8" id="KW-0520">NAD</keyword>
<keyword evidence="6" id="KW-0274">FAD</keyword>
<dbReference type="InterPro" id="IPR036188">
    <property type="entry name" value="FAD/NAD-bd_sf"/>
</dbReference>
<proteinExistence type="inferred from homology"/>
<dbReference type="RefSeq" id="WP_273925303.1">
    <property type="nucleotide sequence ID" value="NZ_JAMDGY010000038.1"/>
</dbReference>
<feature type="domain" description="FAD/NAD(P)-binding" evidence="9">
    <location>
        <begin position="5"/>
        <end position="257"/>
    </location>
</feature>
<dbReference type="Proteomes" id="UP001148203">
    <property type="component" value="Unassembled WGS sequence"/>
</dbReference>
<name>A0ABT5NUF5_9PSED</name>
<evidence type="ECO:0000256" key="5">
    <source>
        <dbReference type="ARBA" id="ARBA00022630"/>
    </source>
</evidence>
<accession>A0ABT5NUF5</accession>
<evidence type="ECO:0000256" key="6">
    <source>
        <dbReference type="ARBA" id="ARBA00022827"/>
    </source>
</evidence>
<evidence type="ECO:0000256" key="4">
    <source>
        <dbReference type="ARBA" id="ARBA00022490"/>
    </source>
</evidence>
<feature type="domain" description="Rubredoxin binding" evidence="10">
    <location>
        <begin position="343"/>
        <end position="413"/>
    </location>
</feature>
<reference evidence="11 12" key="1">
    <citation type="submission" date="2022-05" db="EMBL/GenBank/DDBJ databases">
        <title>Novel Pseudomonas spp. Isolated from a Rainbow Trout Aquaculture Facility.</title>
        <authorList>
            <person name="Testerman T."/>
            <person name="Graf J."/>
        </authorList>
    </citation>
    <scope>NUCLEOTIDE SEQUENCE [LARGE SCALE GENOMIC DNA]</scope>
    <source>
        <strain evidence="11 12">ID681</strain>
    </source>
</reference>
<comment type="cofactor">
    <cofactor evidence="1">
        <name>FAD</name>
        <dbReference type="ChEBI" id="CHEBI:57692"/>
    </cofactor>
</comment>
<dbReference type="Pfam" id="PF18113">
    <property type="entry name" value="Rbx_binding"/>
    <property type="match status" value="1"/>
</dbReference>
<evidence type="ECO:0000256" key="1">
    <source>
        <dbReference type="ARBA" id="ARBA00001974"/>
    </source>
</evidence>
<evidence type="ECO:0000313" key="12">
    <source>
        <dbReference type="Proteomes" id="UP001148203"/>
    </source>
</evidence>
<dbReference type="EMBL" id="JAMDGY010000038">
    <property type="protein sequence ID" value="MDD0991810.1"/>
    <property type="molecule type" value="Genomic_DNA"/>
</dbReference>
<comment type="caution">
    <text evidence="11">The sequence shown here is derived from an EMBL/GenBank/DDBJ whole genome shotgun (WGS) entry which is preliminary data.</text>
</comment>
<keyword evidence="5" id="KW-0285">Flavoprotein</keyword>
<dbReference type="Gene3D" id="3.50.50.60">
    <property type="entry name" value="FAD/NAD(P)-binding domain"/>
    <property type="match status" value="3"/>
</dbReference>
<evidence type="ECO:0000259" key="10">
    <source>
        <dbReference type="Pfam" id="PF18113"/>
    </source>
</evidence>
<dbReference type="InterPro" id="IPR050260">
    <property type="entry name" value="FAD-bd_OxRdtase"/>
</dbReference>
<dbReference type="SUPFAM" id="SSF51905">
    <property type="entry name" value="FAD/NAD(P)-binding domain"/>
    <property type="match status" value="1"/>
</dbReference>
<dbReference type="Pfam" id="PF07992">
    <property type="entry name" value="Pyr_redox_2"/>
    <property type="match status" value="1"/>
</dbReference>
<dbReference type="SUPFAM" id="SSF51971">
    <property type="entry name" value="Nucleotide-binding domain"/>
    <property type="match status" value="1"/>
</dbReference>
<dbReference type="PRINTS" id="PR00368">
    <property type="entry name" value="FADPNR"/>
</dbReference>
<organism evidence="11 12">
    <name type="scientific">Pseudomonas fontis</name>
    <dbReference type="NCBI Taxonomy" id="2942633"/>
    <lineage>
        <taxon>Bacteria</taxon>
        <taxon>Pseudomonadati</taxon>
        <taxon>Pseudomonadota</taxon>
        <taxon>Gammaproteobacteria</taxon>
        <taxon>Pseudomonadales</taxon>
        <taxon>Pseudomonadaceae</taxon>
        <taxon>Pseudomonas</taxon>
    </lineage>
</organism>
<evidence type="ECO:0000313" key="11">
    <source>
        <dbReference type="EMBL" id="MDD0991810.1"/>
    </source>
</evidence>
<dbReference type="Gene3D" id="3.30.390.120">
    <property type="match status" value="1"/>
</dbReference>
<dbReference type="PANTHER" id="PTHR43429">
    <property type="entry name" value="PYRIDINE NUCLEOTIDE-DISULFIDE OXIDOREDUCTASE DOMAIN-CONTAINING"/>
    <property type="match status" value="1"/>
</dbReference>
<dbReference type="InterPro" id="IPR023753">
    <property type="entry name" value="FAD/NAD-binding_dom"/>
</dbReference>
<protein>
    <submittedName>
        <fullName evidence="11">FAD-dependent oxidoreductase</fullName>
    </submittedName>
</protein>
<dbReference type="InterPro" id="IPR041364">
    <property type="entry name" value="Rbx-bd"/>
</dbReference>
<keyword evidence="12" id="KW-1185">Reference proteome</keyword>